<evidence type="ECO:0000313" key="9">
    <source>
        <dbReference type="Proteomes" id="UP000002457"/>
    </source>
</evidence>
<dbReference type="Gene3D" id="3.30.450.40">
    <property type="match status" value="1"/>
</dbReference>
<dbReference type="PROSITE" id="PS50109">
    <property type="entry name" value="HIS_KIN"/>
    <property type="match status" value="1"/>
</dbReference>
<dbReference type="SUPFAM" id="SSF55874">
    <property type="entry name" value="ATPase domain of HSP90 chaperone/DNA topoisomerase II/histidine kinase"/>
    <property type="match status" value="1"/>
</dbReference>
<evidence type="ECO:0000256" key="1">
    <source>
        <dbReference type="ARBA" id="ARBA00000085"/>
    </source>
</evidence>
<reference evidence="8 9" key="1">
    <citation type="journal article" date="2015" name="Genome Announc.">
        <title>Complete Genome Sequence of Methanosphaerula palustris E1-9CT, a Hydrogenotrophic Methanogen Isolated from a Minerotrophic Fen Peatland.</title>
        <authorList>
            <person name="Cadillo-Quiroz H."/>
            <person name="Browne P."/>
            <person name="Kyrpides N."/>
            <person name="Woyke T."/>
            <person name="Goodwin L."/>
            <person name="Detter C."/>
            <person name="Yavitt J.B."/>
            <person name="Zinder S.H."/>
        </authorList>
    </citation>
    <scope>NUCLEOTIDE SEQUENCE [LARGE SCALE GENOMIC DNA]</scope>
    <source>
        <strain evidence="9">ATCC BAA-1556 / DSM 19958 / E1-9c</strain>
    </source>
</reference>
<evidence type="ECO:0000256" key="3">
    <source>
        <dbReference type="ARBA" id="ARBA00022679"/>
    </source>
</evidence>
<dbReference type="InterPro" id="IPR013656">
    <property type="entry name" value="PAS_4"/>
</dbReference>
<dbReference type="InterPro" id="IPR035965">
    <property type="entry name" value="PAS-like_dom_sf"/>
</dbReference>
<dbReference type="Gene3D" id="3.30.450.20">
    <property type="entry name" value="PAS domain"/>
    <property type="match status" value="1"/>
</dbReference>
<gene>
    <name evidence="8" type="ordered locus">Mpal_2249</name>
</gene>
<dbReference type="AlphaFoldDB" id="B8GE41"/>
<dbReference type="KEGG" id="mpl:Mpal_2249"/>
<keyword evidence="9" id="KW-1185">Reference proteome</keyword>
<feature type="domain" description="PAS" evidence="7">
    <location>
        <begin position="13"/>
        <end position="64"/>
    </location>
</feature>
<dbReference type="InterPro" id="IPR005467">
    <property type="entry name" value="His_kinase_dom"/>
</dbReference>
<dbReference type="SUPFAM" id="SSF55785">
    <property type="entry name" value="PYP-like sensor domain (PAS domain)"/>
    <property type="match status" value="1"/>
</dbReference>
<organism evidence="8 9">
    <name type="scientific">Methanosphaerula palustris (strain ATCC BAA-1556 / DSM 19958 / E1-9c)</name>
    <dbReference type="NCBI Taxonomy" id="521011"/>
    <lineage>
        <taxon>Archaea</taxon>
        <taxon>Methanobacteriati</taxon>
        <taxon>Methanobacteriota</taxon>
        <taxon>Stenosarchaea group</taxon>
        <taxon>Methanomicrobia</taxon>
        <taxon>Methanomicrobiales</taxon>
        <taxon>Methanoregulaceae</taxon>
        <taxon>Methanosphaerula</taxon>
    </lineage>
</organism>
<keyword evidence="3" id="KW-0808">Transferase</keyword>
<dbReference type="Pfam" id="PF13185">
    <property type="entry name" value="GAF_2"/>
    <property type="match status" value="1"/>
</dbReference>
<dbReference type="InterPro" id="IPR029016">
    <property type="entry name" value="GAF-like_dom_sf"/>
</dbReference>
<dbReference type="PRINTS" id="PR00344">
    <property type="entry name" value="BCTRLSENSOR"/>
</dbReference>
<evidence type="ECO:0000259" key="6">
    <source>
        <dbReference type="PROSITE" id="PS50109"/>
    </source>
</evidence>
<sequence length="543" mass="59840">MIPIKEAWDRDMLLNAVPVGILVLRSDMTVLFWNNTLAGWTGISSETIAGRQIGEFFPDLVSPKITMRLCAVFEQGVPAIFSSQLHQYMIPVPLGNGRMQNQKTTVTALPSGEGHYHALFSIEDVTDLVNQVKAYRGMRDQVLEEMTCRLQGEEEIRQKNNELSILHQITQVATSSASVDELVTLVLGKVISLLGFEGGGVCLIRQDQQNTADLIASQGLPPEFVEVVRTITITSPQVRQVLIEGSSLFFKDQHQLSPIFQALGFKVAASIPLIADDRVVGGMNVVSSQVHQFDDDERGILESIGREIGAAVVKTELQQQVQSTCTRANLYLDIVTHDVNNAITATMMYATLLTETLDGEDQDIAERLLVGVEKSGEIIRNVSTIRRIHENHTPLQNTDLVRVIRSEAEHFDETRIAVPSGEVMVMVDDLVAEIFTNLIGNSLKYGGPSVRVQVRIRDLREMVEISVEDDGPGIPDSQKEMVFNRFSRGDQDCSGKGLGLFITRSLVERYGGTIQVEDRIPGDPGKGAAIRFTLMKGSPTKGN</sequence>
<evidence type="ECO:0000313" key="8">
    <source>
        <dbReference type="EMBL" id="ACL17542.1"/>
    </source>
</evidence>
<dbReference type="GO" id="GO:0000160">
    <property type="term" value="P:phosphorelay signal transduction system"/>
    <property type="evidence" value="ECO:0007669"/>
    <property type="project" value="UniProtKB-KW"/>
</dbReference>
<dbReference type="GO" id="GO:0004673">
    <property type="term" value="F:protein histidine kinase activity"/>
    <property type="evidence" value="ECO:0007669"/>
    <property type="project" value="UniProtKB-EC"/>
</dbReference>
<dbReference type="InterPro" id="IPR050736">
    <property type="entry name" value="Sensor_HK_Regulatory"/>
</dbReference>
<dbReference type="InterPro" id="IPR000014">
    <property type="entry name" value="PAS"/>
</dbReference>
<dbReference type="SMART" id="SM00065">
    <property type="entry name" value="GAF"/>
    <property type="match status" value="1"/>
</dbReference>
<dbReference type="RefSeq" id="WP_012618861.1">
    <property type="nucleotide sequence ID" value="NC_011832.1"/>
</dbReference>
<dbReference type="InterPro" id="IPR003594">
    <property type="entry name" value="HATPase_dom"/>
</dbReference>
<evidence type="ECO:0000256" key="2">
    <source>
        <dbReference type="ARBA" id="ARBA00012438"/>
    </source>
</evidence>
<proteinExistence type="predicted"/>
<keyword evidence="4 8" id="KW-0418">Kinase</keyword>
<dbReference type="PANTHER" id="PTHR43711">
    <property type="entry name" value="TWO-COMPONENT HISTIDINE KINASE"/>
    <property type="match status" value="1"/>
</dbReference>
<dbReference type="Proteomes" id="UP000002457">
    <property type="component" value="Chromosome"/>
</dbReference>
<dbReference type="CDD" id="cd00075">
    <property type="entry name" value="HATPase"/>
    <property type="match status" value="1"/>
</dbReference>
<evidence type="ECO:0000256" key="4">
    <source>
        <dbReference type="ARBA" id="ARBA00022777"/>
    </source>
</evidence>
<dbReference type="SUPFAM" id="SSF55781">
    <property type="entry name" value="GAF domain-like"/>
    <property type="match status" value="1"/>
</dbReference>
<dbReference type="OrthoDB" id="342253at2157"/>
<evidence type="ECO:0000256" key="5">
    <source>
        <dbReference type="ARBA" id="ARBA00023012"/>
    </source>
</evidence>
<dbReference type="EMBL" id="CP001338">
    <property type="protein sequence ID" value="ACL17542.1"/>
    <property type="molecule type" value="Genomic_DNA"/>
</dbReference>
<dbReference type="PANTHER" id="PTHR43711:SF1">
    <property type="entry name" value="HISTIDINE KINASE 1"/>
    <property type="match status" value="1"/>
</dbReference>
<dbReference type="eggNOG" id="arCOG06516">
    <property type="taxonomic scope" value="Archaea"/>
</dbReference>
<protein>
    <recommendedName>
        <fullName evidence="2">histidine kinase</fullName>
        <ecNumber evidence="2">2.7.13.3</ecNumber>
    </recommendedName>
</protein>
<dbReference type="EC" id="2.7.13.3" evidence="2"/>
<keyword evidence="5" id="KW-0902">Two-component regulatory system</keyword>
<dbReference type="HOGENOM" id="CLU_000445_89_2_2"/>
<dbReference type="eggNOG" id="arCOG02338">
    <property type="taxonomic scope" value="Archaea"/>
</dbReference>
<dbReference type="GeneID" id="25394210"/>
<dbReference type="InterPro" id="IPR004358">
    <property type="entry name" value="Sig_transdc_His_kin-like_C"/>
</dbReference>
<evidence type="ECO:0000259" key="7">
    <source>
        <dbReference type="PROSITE" id="PS50112"/>
    </source>
</evidence>
<dbReference type="InterPro" id="IPR036890">
    <property type="entry name" value="HATPase_C_sf"/>
</dbReference>
<dbReference type="Gene3D" id="3.30.565.10">
    <property type="entry name" value="Histidine kinase-like ATPase, C-terminal domain"/>
    <property type="match status" value="1"/>
</dbReference>
<comment type="catalytic activity">
    <reaction evidence="1">
        <text>ATP + protein L-histidine = ADP + protein N-phospho-L-histidine.</text>
        <dbReference type="EC" id="2.7.13.3"/>
    </reaction>
</comment>
<dbReference type="Pfam" id="PF08448">
    <property type="entry name" value="PAS_4"/>
    <property type="match status" value="1"/>
</dbReference>
<feature type="domain" description="Histidine kinase" evidence="6">
    <location>
        <begin position="334"/>
        <end position="538"/>
    </location>
</feature>
<dbReference type="SMART" id="SM00387">
    <property type="entry name" value="HATPase_c"/>
    <property type="match status" value="1"/>
</dbReference>
<dbReference type="STRING" id="521011.Mpal_2249"/>
<dbReference type="InterPro" id="IPR003018">
    <property type="entry name" value="GAF"/>
</dbReference>
<dbReference type="PROSITE" id="PS50112">
    <property type="entry name" value="PAS"/>
    <property type="match status" value="1"/>
</dbReference>
<name>B8GE41_METPE</name>
<dbReference type="Pfam" id="PF02518">
    <property type="entry name" value="HATPase_c"/>
    <property type="match status" value="1"/>
</dbReference>
<accession>B8GE41</accession>